<reference evidence="2 3" key="1">
    <citation type="submission" date="2024-01" db="EMBL/GenBank/DDBJ databases">
        <title>A telomere-to-telomere, gap-free genome of sweet tea (Lithocarpus litseifolius).</title>
        <authorList>
            <person name="Zhou J."/>
        </authorList>
    </citation>
    <scope>NUCLEOTIDE SEQUENCE [LARGE SCALE GENOMIC DNA]</scope>
    <source>
        <strain evidence="2">Zhou-2022a</strain>
        <tissue evidence="2">Leaf</tissue>
    </source>
</reference>
<dbReference type="EMBL" id="JAZDWU010000006">
    <property type="protein sequence ID" value="KAK9999938.1"/>
    <property type="molecule type" value="Genomic_DNA"/>
</dbReference>
<comment type="caution">
    <text evidence="2">The sequence shown here is derived from an EMBL/GenBank/DDBJ whole genome shotgun (WGS) entry which is preliminary data.</text>
</comment>
<keyword evidence="3" id="KW-1185">Reference proteome</keyword>
<feature type="transmembrane region" description="Helical" evidence="1">
    <location>
        <begin position="62"/>
        <end position="85"/>
    </location>
</feature>
<organism evidence="2 3">
    <name type="scientific">Lithocarpus litseifolius</name>
    <dbReference type="NCBI Taxonomy" id="425828"/>
    <lineage>
        <taxon>Eukaryota</taxon>
        <taxon>Viridiplantae</taxon>
        <taxon>Streptophyta</taxon>
        <taxon>Embryophyta</taxon>
        <taxon>Tracheophyta</taxon>
        <taxon>Spermatophyta</taxon>
        <taxon>Magnoliopsida</taxon>
        <taxon>eudicotyledons</taxon>
        <taxon>Gunneridae</taxon>
        <taxon>Pentapetalae</taxon>
        <taxon>rosids</taxon>
        <taxon>fabids</taxon>
        <taxon>Fagales</taxon>
        <taxon>Fagaceae</taxon>
        <taxon>Lithocarpus</taxon>
    </lineage>
</organism>
<name>A0AAW2CPG6_9ROSI</name>
<accession>A0AAW2CPG6</accession>
<dbReference type="Proteomes" id="UP001459277">
    <property type="component" value="Unassembled WGS sequence"/>
</dbReference>
<keyword evidence="1" id="KW-0812">Transmembrane</keyword>
<evidence type="ECO:0000313" key="3">
    <source>
        <dbReference type="Proteomes" id="UP001459277"/>
    </source>
</evidence>
<proteinExistence type="predicted"/>
<gene>
    <name evidence="2" type="ORF">SO802_019541</name>
</gene>
<protein>
    <recommendedName>
        <fullName evidence="4">Transmembrane protein</fullName>
    </recommendedName>
</protein>
<evidence type="ECO:0000313" key="2">
    <source>
        <dbReference type="EMBL" id="KAK9999938.1"/>
    </source>
</evidence>
<evidence type="ECO:0000256" key="1">
    <source>
        <dbReference type="SAM" id="Phobius"/>
    </source>
</evidence>
<evidence type="ECO:0008006" key="4">
    <source>
        <dbReference type="Google" id="ProtNLM"/>
    </source>
</evidence>
<feature type="transmembrane region" description="Helical" evidence="1">
    <location>
        <begin position="30"/>
        <end position="50"/>
    </location>
</feature>
<keyword evidence="1" id="KW-1133">Transmembrane helix</keyword>
<dbReference type="AlphaFoldDB" id="A0AAW2CPG6"/>
<keyword evidence="1" id="KW-0472">Membrane</keyword>
<sequence length="155" mass="16815">MAWRSTWSRHSHGMAEVEGEGWILDQRRSWWYGFGLVGCVGCGSGGGFGVMGQVGLWCGDLWVSLGYLKVVLLGLGVVCVFIGGFDGGFVDGSDVSIFSGFLQLYCLCLDVSEDQTKVLSLCLSLSLRLILGLQSFSLSDALVGFWVCVKAHIRF</sequence>